<reference evidence="1" key="2">
    <citation type="submission" date="2019-11" db="EMBL/GenBank/DDBJ databases">
        <title>Improved Assembly of Tolypothrix boutellei genome.</title>
        <authorList>
            <person name="Sarangi A.N."/>
            <person name="Mukherjee M."/>
            <person name="Ghosh S."/>
            <person name="Singh D."/>
            <person name="Das A."/>
            <person name="Kant S."/>
            <person name="Prusty A."/>
            <person name="Tripathy S."/>
        </authorList>
    </citation>
    <scope>NUCLEOTIDE SEQUENCE</scope>
    <source>
        <strain evidence="1">VB521301</strain>
    </source>
</reference>
<organism evidence="2">
    <name type="scientific">Tolypothrix bouteillei VB521301</name>
    <dbReference type="NCBI Taxonomy" id="1479485"/>
    <lineage>
        <taxon>Bacteria</taxon>
        <taxon>Bacillati</taxon>
        <taxon>Cyanobacteriota</taxon>
        <taxon>Cyanophyceae</taxon>
        <taxon>Nostocales</taxon>
        <taxon>Tolypothrichaceae</taxon>
        <taxon>Tolypothrix</taxon>
    </lineage>
</organism>
<dbReference type="AlphaFoldDB" id="A0A0C1QNI7"/>
<evidence type="ECO:0000313" key="3">
    <source>
        <dbReference type="Proteomes" id="UP000029738"/>
    </source>
</evidence>
<sequence>MYFSTYLPAQTTVTAAEVRTQMPVASAPGFTVAQSQPVQQNPGAKKLGLTGDYIGVGINPGVTSGGHSDDKSDLGGDVTARIAIPKTQLSVRPSAIISRHSADLVPTVTYDLPVAKNTNVFGGGGYSFVTDEGRDTPLGNKNAPIITGGVETKISKNVNAYASTDLAFDAYRNSSTDALGFQVGVGYNF</sequence>
<name>A0A0C1QNI7_9CYAN</name>
<dbReference type="EMBL" id="JHEG02000059">
    <property type="protein sequence ID" value="KIE07069.1"/>
    <property type="molecule type" value="Genomic_DNA"/>
</dbReference>
<proteinExistence type="predicted"/>
<dbReference type="Proteomes" id="UP000029738">
    <property type="component" value="Unassembled WGS sequence"/>
</dbReference>
<protein>
    <submittedName>
        <fullName evidence="2">Uncharacterized protein</fullName>
    </submittedName>
</protein>
<dbReference type="OrthoDB" id="485268at2"/>
<keyword evidence="3" id="KW-1185">Reference proteome</keyword>
<dbReference type="SUPFAM" id="SSF56925">
    <property type="entry name" value="OMPA-like"/>
    <property type="match status" value="1"/>
</dbReference>
<evidence type="ECO:0000313" key="1">
    <source>
        <dbReference type="EMBL" id="KAF3889524.1"/>
    </source>
</evidence>
<dbReference type="RefSeq" id="WP_038108657.1">
    <property type="nucleotide sequence ID" value="NZ_JHEG04000001.1"/>
</dbReference>
<dbReference type="InterPro" id="IPR011250">
    <property type="entry name" value="OMP/PagP_B-barrel"/>
</dbReference>
<evidence type="ECO:0000313" key="2">
    <source>
        <dbReference type="EMBL" id="KIE07069.1"/>
    </source>
</evidence>
<dbReference type="Gene3D" id="2.40.160.20">
    <property type="match status" value="1"/>
</dbReference>
<gene>
    <name evidence="2" type="ORF">DA73_0238390</name>
    <name evidence="1" type="ORF">DA73_0400031645</name>
</gene>
<dbReference type="STRING" id="1479485.DA73_0238390"/>
<reference evidence="2" key="1">
    <citation type="journal article" date="2015" name="Genome Announc.">
        <title>Draft Genome Sequence of Tolypothrix boutellei Strain VB521301.</title>
        <authorList>
            <person name="Chandrababunaidu M.M."/>
            <person name="Singh D."/>
            <person name="Sen D."/>
            <person name="Bhan S."/>
            <person name="Das S."/>
            <person name="Gupta A."/>
            <person name="Adhikary S.P."/>
            <person name="Tripathy S."/>
        </authorList>
    </citation>
    <scope>NUCLEOTIDE SEQUENCE</scope>
    <source>
        <strain evidence="2">VB521301</strain>
    </source>
</reference>
<accession>A0A0C1QNI7</accession>
<comment type="caution">
    <text evidence="2">The sequence shown here is derived from an EMBL/GenBank/DDBJ whole genome shotgun (WGS) entry which is preliminary data.</text>
</comment>
<dbReference type="EMBL" id="JHEG04000001">
    <property type="protein sequence ID" value="KAF3889524.1"/>
    <property type="molecule type" value="Genomic_DNA"/>
</dbReference>